<dbReference type="GO" id="GO:0005758">
    <property type="term" value="C:mitochondrial intermembrane space"/>
    <property type="evidence" value="ECO:0007669"/>
    <property type="project" value="UniProtKB-SubCell"/>
</dbReference>
<dbReference type="InterPro" id="IPR039800">
    <property type="entry name" value="MICU1/2/3"/>
</dbReference>
<dbReference type="GO" id="GO:0051560">
    <property type="term" value="P:mitochondrial calcium ion homeostasis"/>
    <property type="evidence" value="ECO:0007669"/>
    <property type="project" value="TreeGrafter"/>
</dbReference>
<dbReference type="GeneID" id="116953232"/>
<dbReference type="RefSeq" id="XP_032829106.1">
    <property type="nucleotide sequence ID" value="XM_032973215.1"/>
</dbReference>
<dbReference type="InterPro" id="IPR011992">
    <property type="entry name" value="EF-hand-dom_pair"/>
</dbReference>
<name>A0AAJ7U3D1_PETMA</name>
<dbReference type="KEGG" id="pmrn:116953232"/>
<evidence type="ECO:0000256" key="2">
    <source>
        <dbReference type="ARBA" id="ARBA00004569"/>
    </source>
</evidence>
<keyword evidence="5" id="KW-0106">Calcium</keyword>
<keyword evidence="6" id="KW-0809">Transit peptide</keyword>
<dbReference type="InterPro" id="IPR018247">
    <property type="entry name" value="EF_Hand_1_Ca_BS"/>
</dbReference>
<keyword evidence="4" id="KW-0999">Mitochondrion inner membrane</keyword>
<dbReference type="GO" id="GO:0036444">
    <property type="term" value="P:calcium import into the mitochondrion"/>
    <property type="evidence" value="ECO:0007669"/>
    <property type="project" value="UniProtKB-ARBA"/>
</dbReference>
<evidence type="ECO:0000256" key="7">
    <source>
        <dbReference type="ARBA" id="ARBA00023128"/>
    </source>
</evidence>
<dbReference type="GO" id="GO:0005509">
    <property type="term" value="F:calcium ion binding"/>
    <property type="evidence" value="ECO:0007669"/>
    <property type="project" value="InterPro"/>
</dbReference>
<dbReference type="PANTHER" id="PTHR12294">
    <property type="entry name" value="EF HAND DOMAIN FAMILY A1,A2-RELATED"/>
    <property type="match status" value="1"/>
</dbReference>
<dbReference type="Pfam" id="PF13833">
    <property type="entry name" value="EF-hand_8"/>
    <property type="match status" value="1"/>
</dbReference>
<evidence type="ECO:0000259" key="9">
    <source>
        <dbReference type="PROSITE" id="PS50222"/>
    </source>
</evidence>
<evidence type="ECO:0000313" key="11">
    <source>
        <dbReference type="RefSeq" id="XP_032829106.1"/>
    </source>
</evidence>
<dbReference type="PANTHER" id="PTHR12294:SF13">
    <property type="entry name" value="MITOCHONDRIAL CALCIUM UPTAKE 3, ISOFORM D"/>
    <property type="match status" value="1"/>
</dbReference>
<feature type="domain" description="EF-hand" evidence="9">
    <location>
        <begin position="353"/>
        <end position="388"/>
    </location>
</feature>
<sequence length="412" mass="46422">MASAVRAAFDAAAFVARALRSRGLKGPCVPSRPLPRVPRTPRIAFAALTLGVAAAGVKEARAHTQRHHPRAPGPRELRFSSFASLRFQGRPYMTPSDFVDSVTRNSPCDDAPKRILTEKEVQSILAKTPALDERRSQLFHSMGHNGLISYSDYLFLLCILTKPLAGFQIAFNMLDTDGNQHIDKTEFLMMQEIFNSRNERRAEAGAEEHSAMPAASVKRHGDTTLLVHLFGRNGDKELDYQDFYRFTTALQEEVLWREFSACAHGRRVISEGAFARVLLRYTDVRDAAAITENLAARVPAGQGISFEEFHSFFQFLNNLEDFSIAVQMYTRAGLAIGQDEFRRAVRVATGLHLSPHLVCTVFHLFDEDGDGRLSHTEFLGVMRDRLRRGARDHRTSPKKDNYRTCVRRELSR</sequence>
<evidence type="ECO:0000256" key="6">
    <source>
        <dbReference type="ARBA" id="ARBA00022946"/>
    </source>
</evidence>
<dbReference type="Gene3D" id="1.10.238.10">
    <property type="entry name" value="EF-hand"/>
    <property type="match status" value="2"/>
</dbReference>
<dbReference type="PROSITE" id="PS50222">
    <property type="entry name" value="EF_HAND_2"/>
    <property type="match status" value="2"/>
</dbReference>
<dbReference type="CDD" id="cd15900">
    <property type="entry name" value="EFh_MICU"/>
    <property type="match status" value="1"/>
</dbReference>
<proteinExistence type="predicted"/>
<keyword evidence="7" id="KW-0496">Mitochondrion</keyword>
<keyword evidence="8" id="KW-0472">Membrane</keyword>
<keyword evidence="3" id="KW-0677">Repeat</keyword>
<evidence type="ECO:0000256" key="4">
    <source>
        <dbReference type="ARBA" id="ARBA00022792"/>
    </source>
</evidence>
<dbReference type="InterPro" id="IPR002048">
    <property type="entry name" value="EF_hand_dom"/>
</dbReference>
<accession>A0AAJ7U3D1</accession>
<evidence type="ECO:0000256" key="3">
    <source>
        <dbReference type="ARBA" id="ARBA00022737"/>
    </source>
</evidence>
<organism evidence="10 11">
    <name type="scientific">Petromyzon marinus</name>
    <name type="common">Sea lamprey</name>
    <dbReference type="NCBI Taxonomy" id="7757"/>
    <lineage>
        <taxon>Eukaryota</taxon>
        <taxon>Metazoa</taxon>
        <taxon>Chordata</taxon>
        <taxon>Craniata</taxon>
        <taxon>Vertebrata</taxon>
        <taxon>Cyclostomata</taxon>
        <taxon>Hyperoartia</taxon>
        <taxon>Petromyzontiformes</taxon>
        <taxon>Petromyzontidae</taxon>
        <taxon>Petromyzon</taxon>
    </lineage>
</organism>
<protein>
    <submittedName>
        <fullName evidence="11">Calcium uptake protein 3, mitochondrial isoform X1</fullName>
    </submittedName>
</protein>
<dbReference type="SUPFAM" id="SSF47473">
    <property type="entry name" value="EF-hand"/>
    <property type="match status" value="2"/>
</dbReference>
<feature type="domain" description="EF-hand" evidence="9">
    <location>
        <begin position="162"/>
        <end position="197"/>
    </location>
</feature>
<dbReference type="SMART" id="SM00054">
    <property type="entry name" value="EFh"/>
    <property type="match status" value="2"/>
</dbReference>
<evidence type="ECO:0000313" key="10">
    <source>
        <dbReference type="Proteomes" id="UP001318040"/>
    </source>
</evidence>
<dbReference type="CTD" id="286097"/>
<reference evidence="11" key="1">
    <citation type="submission" date="2025-08" db="UniProtKB">
        <authorList>
            <consortium name="RefSeq"/>
        </authorList>
    </citation>
    <scope>IDENTIFICATION</scope>
    <source>
        <tissue evidence="11">Sperm</tissue>
    </source>
</reference>
<dbReference type="Proteomes" id="UP001318040">
    <property type="component" value="Chromosome 3"/>
</dbReference>
<dbReference type="AlphaFoldDB" id="A0AAJ7U3D1"/>
<evidence type="ECO:0000256" key="8">
    <source>
        <dbReference type="ARBA" id="ARBA00023136"/>
    </source>
</evidence>
<evidence type="ECO:0000256" key="5">
    <source>
        <dbReference type="ARBA" id="ARBA00022837"/>
    </source>
</evidence>
<dbReference type="PROSITE" id="PS00018">
    <property type="entry name" value="EF_HAND_1"/>
    <property type="match status" value="2"/>
</dbReference>
<dbReference type="GO" id="GO:1990246">
    <property type="term" value="C:uniplex complex"/>
    <property type="evidence" value="ECO:0007669"/>
    <property type="project" value="TreeGrafter"/>
</dbReference>
<gene>
    <name evidence="11" type="primary">MICU3</name>
</gene>
<evidence type="ECO:0000256" key="1">
    <source>
        <dbReference type="ARBA" id="ARBA00004273"/>
    </source>
</evidence>
<keyword evidence="10" id="KW-1185">Reference proteome</keyword>
<comment type="subcellular location">
    <subcellularLocation>
        <location evidence="1">Mitochondrion inner membrane</location>
    </subcellularLocation>
    <subcellularLocation>
        <location evidence="2">Mitochondrion intermembrane space</location>
    </subcellularLocation>
</comment>